<dbReference type="PANTHER" id="PTHR10795">
    <property type="entry name" value="PROPROTEIN CONVERTASE SUBTILISIN/KEXIN"/>
    <property type="match status" value="1"/>
</dbReference>
<dbReference type="InterPro" id="IPR023828">
    <property type="entry name" value="Peptidase_S8_Ser-AS"/>
</dbReference>
<evidence type="ECO:0000256" key="10">
    <source>
        <dbReference type="PROSITE-ProRule" id="PRU01240"/>
    </source>
</evidence>
<keyword evidence="3" id="KW-0964">Secreted</keyword>
<dbReference type="Gene3D" id="2.60.40.2310">
    <property type="match status" value="1"/>
</dbReference>
<dbReference type="CDD" id="cd02120">
    <property type="entry name" value="PA_subtilisin_like"/>
    <property type="match status" value="1"/>
</dbReference>
<dbReference type="InterPro" id="IPR036852">
    <property type="entry name" value="Peptidase_S8/S53_dom_sf"/>
</dbReference>
<dbReference type="CDD" id="cd04852">
    <property type="entry name" value="Peptidases_S8_3"/>
    <property type="match status" value="1"/>
</dbReference>
<dbReference type="GO" id="GO:0004252">
    <property type="term" value="F:serine-type endopeptidase activity"/>
    <property type="evidence" value="ECO:0007669"/>
    <property type="project" value="UniProtKB-UniRule"/>
</dbReference>
<keyword evidence="7 10" id="KW-0720">Serine protease</keyword>
<comment type="similarity">
    <text evidence="2 10 11">Belongs to the peptidase S8 family.</text>
</comment>
<evidence type="ECO:0000256" key="9">
    <source>
        <dbReference type="PIRSR" id="PIRSR615500-1"/>
    </source>
</evidence>
<sequence>MIAPLGMSAATAAPQLDAGEKMTYIVQLRDTPIAAYQGGVSGIPATSPAPGQKLDMGSNATRAYSDYLADKQASALSAAGVSSDALVTSYDVAFNGFAVELTRSQLAGLNKNPDVVQVWEDEIRTADTVQTPDYLGLSGDGGVWDEYFGGYENAGDGIVVGVIDTGIDPLNPSFSDEGMSEAPEGFTCDPGEDYYAEFECNNKVIGARYYGAEYGNTIIPEEFVSARDYNGHGSHTAGTSAGNHGVDIEILGAHIGEGSGMAPKAHIAVYKGLWMTSDGNGSGTTAGLVQAIDDATADGVDVINYSISGSSTNIMGPDETAFLFAADAGIFVSTSAGNSGDTVGESSVAHNAPWTMTVAASTHNRGATNSVTLGDGTTFDGVGYGGPLEATELVNAVDIPAEGVDASEADLCATGAVDDEGAAGKVVVCTRGAYALVDKAAELIDSGAAGMVLINDPAGAGGQNAIIYGLPATHLLAEDGQVVKAYAATDGATAEISDTDNTPVNAPEMAAFSSYGPALAGNGDLLKPDITAPGVDVAAAYHASHDDPGVPTFNQISGTSMSAPHIAGLGALMKQEFPEWSPAAIKSAMMTSARQTDDSGAPIQRGGADASPLDYGAGEVQPAPSYNPGLIYDAGTQDWLNYACAIDQLDGCDEDIDASDLNYPSISIGALAGAQTVTRTVTNVGDAEATYTAEVEAPAGTTATVEPSTFTVAPGETATYELTLQVTTAPLGEYTFGAITWSDGAGHDVRSPIAVLPSAFAVDDEVAGEGVEGDVDVTVNAGVEGTASAGVEGLAEGSIETVPLEASDQYLDDGALDVTIPEGTSHLRLQTWDEDYDGIDLDLFFVDLATGQIVAQSAVGGSTEQIDVSDIPAGDYFLAIDWYDGAEGDTMDAYVTQYIVPAEDAGNLTVDPAEFEVAVGDQVDVNLAWTGLNPDSTYLGEVNWAMDGQAAGRTFLTVDTSADAEEPVVERWSGQEPDADRYGTAAVIAAEFGSATTAYVTTGEVYADALVGSAPAASGMRTQATPGGDAAPVLLVHQDSVPDVTSASLADLGVENIVILGGTSAVSEGVEAELAADYSVERISGSDRYETAAELAKLYTPGVEKVYVAVGQENETGLFADALSGAALAGAEGVPVLLTRTDEVPDATAEALEYLQAEEVVVLGGTAAVSEAVEQEIGADSRIGGKDRYATSAMVADAYEAGVANTLIASGRNWPDALAGASYAGTNGIPVLLTRPTDVPESISTKLDELSPERLVILGGTSAVSQDVEDALNEVFPF</sequence>
<dbReference type="PROSITE" id="PS00138">
    <property type="entry name" value="SUBTILASE_SER"/>
    <property type="match status" value="1"/>
</dbReference>
<dbReference type="Gene3D" id="2.60.120.380">
    <property type="match status" value="1"/>
</dbReference>
<dbReference type="Pfam" id="PF02225">
    <property type="entry name" value="PA"/>
    <property type="match status" value="1"/>
</dbReference>
<dbReference type="RefSeq" id="WP_141786329.1">
    <property type="nucleotide sequence ID" value="NZ_BAAAIK010000001.1"/>
</dbReference>
<gene>
    <name evidence="17" type="ORF">FB467_3644</name>
</gene>
<dbReference type="InterPro" id="IPR000209">
    <property type="entry name" value="Peptidase_S8/S53_dom"/>
</dbReference>
<dbReference type="PROSITE" id="PS51892">
    <property type="entry name" value="SUBTILASE"/>
    <property type="match status" value="1"/>
</dbReference>
<dbReference type="InterPro" id="IPR010259">
    <property type="entry name" value="S8pro/Inhibitor_I9"/>
</dbReference>
<dbReference type="Pfam" id="PF17766">
    <property type="entry name" value="fn3_6"/>
    <property type="match status" value="1"/>
</dbReference>
<evidence type="ECO:0000256" key="3">
    <source>
        <dbReference type="ARBA" id="ARBA00022525"/>
    </source>
</evidence>
<dbReference type="OrthoDB" id="614750at2"/>
<comment type="caution">
    <text evidence="17">The sequence shown here is derived from an EMBL/GenBank/DDBJ whole genome shotgun (WGS) entry which is preliminary data.</text>
</comment>
<feature type="active site" description="Charge relay system" evidence="9 10">
    <location>
        <position position="164"/>
    </location>
</feature>
<dbReference type="Proteomes" id="UP000319516">
    <property type="component" value="Unassembled WGS sequence"/>
</dbReference>
<keyword evidence="18" id="KW-1185">Reference proteome</keyword>
<keyword evidence="5" id="KW-0732">Signal</keyword>
<name>A0A542YWI2_9MICO</name>
<reference evidence="17 18" key="1">
    <citation type="submission" date="2019-06" db="EMBL/GenBank/DDBJ databases">
        <title>Sequencing the genomes of 1000 actinobacteria strains.</title>
        <authorList>
            <person name="Klenk H.-P."/>
        </authorList>
    </citation>
    <scope>NUCLEOTIDE SEQUENCE [LARGE SCALE GENOMIC DNA]</scope>
    <source>
        <strain evidence="17 18">DSM 12335</strain>
    </source>
</reference>
<evidence type="ECO:0000256" key="6">
    <source>
        <dbReference type="ARBA" id="ARBA00022801"/>
    </source>
</evidence>
<dbReference type="EMBL" id="VFOP01000001">
    <property type="protein sequence ID" value="TQL52458.1"/>
    <property type="molecule type" value="Genomic_DNA"/>
</dbReference>
<evidence type="ECO:0000259" key="14">
    <source>
        <dbReference type="Pfam" id="PF02225"/>
    </source>
</evidence>
<dbReference type="GO" id="GO:0006508">
    <property type="term" value="P:proteolysis"/>
    <property type="evidence" value="ECO:0007669"/>
    <property type="project" value="UniProtKB-KW"/>
</dbReference>
<dbReference type="InterPro" id="IPR007253">
    <property type="entry name" value="Cell_wall-bd_2"/>
</dbReference>
<dbReference type="PROSITE" id="PS00136">
    <property type="entry name" value="SUBTILASE_ASP"/>
    <property type="match status" value="1"/>
</dbReference>
<dbReference type="SUPFAM" id="SSF52025">
    <property type="entry name" value="PA domain"/>
    <property type="match status" value="1"/>
</dbReference>
<dbReference type="InterPro" id="IPR046450">
    <property type="entry name" value="PA_dom_sf"/>
</dbReference>
<dbReference type="Gene3D" id="3.30.70.80">
    <property type="entry name" value="Peptidase S8 propeptide/proteinase inhibitor I9"/>
    <property type="match status" value="1"/>
</dbReference>
<dbReference type="Gene3D" id="3.40.50.12090">
    <property type="match status" value="2"/>
</dbReference>
<feature type="region of interest" description="Disordered" evidence="12">
    <location>
        <begin position="593"/>
        <end position="620"/>
    </location>
</feature>
<evidence type="ECO:0000256" key="4">
    <source>
        <dbReference type="ARBA" id="ARBA00022670"/>
    </source>
</evidence>
<protein>
    <submittedName>
        <fullName evidence="17">Putative cell wall-binding protein</fullName>
    </submittedName>
</protein>
<dbReference type="Gene3D" id="3.50.30.30">
    <property type="match status" value="1"/>
</dbReference>
<dbReference type="Pfam" id="PF00082">
    <property type="entry name" value="Peptidase_S8"/>
    <property type="match status" value="1"/>
</dbReference>
<dbReference type="InterPro" id="IPR023827">
    <property type="entry name" value="Peptidase_S8_Asp-AS"/>
</dbReference>
<dbReference type="PRINTS" id="PR00723">
    <property type="entry name" value="SUBTILISIN"/>
</dbReference>
<evidence type="ECO:0000259" key="13">
    <source>
        <dbReference type="Pfam" id="PF00082"/>
    </source>
</evidence>
<evidence type="ECO:0000256" key="2">
    <source>
        <dbReference type="ARBA" id="ARBA00011073"/>
    </source>
</evidence>
<organism evidence="17 18">
    <name type="scientific">Ornithinicoccus hortensis</name>
    <dbReference type="NCBI Taxonomy" id="82346"/>
    <lineage>
        <taxon>Bacteria</taxon>
        <taxon>Bacillati</taxon>
        <taxon>Actinomycetota</taxon>
        <taxon>Actinomycetes</taxon>
        <taxon>Micrococcales</taxon>
        <taxon>Intrasporangiaceae</taxon>
        <taxon>Ornithinicoccus</taxon>
    </lineage>
</organism>
<evidence type="ECO:0000313" key="18">
    <source>
        <dbReference type="Proteomes" id="UP000319516"/>
    </source>
</evidence>
<accession>A0A542YWI2</accession>
<dbReference type="Gene3D" id="3.40.50.200">
    <property type="entry name" value="Peptidase S8/S53 domain"/>
    <property type="match status" value="1"/>
</dbReference>
<proteinExistence type="inferred from homology"/>
<keyword evidence="8" id="KW-0325">Glycoprotein</keyword>
<evidence type="ECO:0000256" key="12">
    <source>
        <dbReference type="SAM" id="MobiDB-lite"/>
    </source>
</evidence>
<evidence type="ECO:0000256" key="1">
    <source>
        <dbReference type="ARBA" id="ARBA00004613"/>
    </source>
</evidence>
<dbReference type="InterPro" id="IPR037045">
    <property type="entry name" value="S8pro/Inhibitor_I9_sf"/>
</dbReference>
<keyword evidence="6 10" id="KW-0378">Hydrolase</keyword>
<keyword evidence="4 10" id="KW-0645">Protease</keyword>
<evidence type="ECO:0000256" key="7">
    <source>
        <dbReference type="ARBA" id="ARBA00022825"/>
    </source>
</evidence>
<evidence type="ECO:0000259" key="15">
    <source>
        <dbReference type="Pfam" id="PF05922"/>
    </source>
</evidence>
<comment type="subcellular location">
    <subcellularLocation>
        <location evidence="1">Secreted</location>
    </subcellularLocation>
</comment>
<evidence type="ECO:0000259" key="16">
    <source>
        <dbReference type="Pfam" id="PF17766"/>
    </source>
</evidence>
<feature type="domain" description="Peptidase S8/S53" evidence="13">
    <location>
        <begin position="155"/>
        <end position="600"/>
    </location>
</feature>
<dbReference type="InterPro" id="IPR045051">
    <property type="entry name" value="SBT"/>
</dbReference>
<feature type="domain" description="Inhibitor I9" evidence="15">
    <location>
        <begin position="23"/>
        <end position="125"/>
    </location>
</feature>
<dbReference type="Pfam" id="PF04122">
    <property type="entry name" value="CW_binding_2"/>
    <property type="match status" value="3"/>
</dbReference>
<dbReference type="InterPro" id="IPR003137">
    <property type="entry name" value="PA_domain"/>
</dbReference>
<dbReference type="AlphaFoldDB" id="A0A542YWI2"/>
<dbReference type="InterPro" id="IPR015500">
    <property type="entry name" value="Peptidase_S8_subtilisin-rel"/>
</dbReference>
<dbReference type="Pfam" id="PF05922">
    <property type="entry name" value="Inhibitor_I9"/>
    <property type="match status" value="1"/>
</dbReference>
<evidence type="ECO:0000313" key="17">
    <source>
        <dbReference type="EMBL" id="TQL52458.1"/>
    </source>
</evidence>
<feature type="domain" description="PA" evidence="14">
    <location>
        <begin position="408"/>
        <end position="481"/>
    </location>
</feature>
<evidence type="ECO:0000256" key="11">
    <source>
        <dbReference type="RuleBase" id="RU003355"/>
    </source>
</evidence>
<dbReference type="GO" id="GO:0005576">
    <property type="term" value="C:extracellular region"/>
    <property type="evidence" value="ECO:0007669"/>
    <property type="project" value="UniProtKB-SubCell"/>
</dbReference>
<evidence type="ECO:0000256" key="8">
    <source>
        <dbReference type="ARBA" id="ARBA00023180"/>
    </source>
</evidence>
<evidence type="ECO:0000256" key="5">
    <source>
        <dbReference type="ARBA" id="ARBA00022729"/>
    </source>
</evidence>
<feature type="domain" description="Subtilisin-like protease fibronectin type-III" evidence="16">
    <location>
        <begin position="660"/>
        <end position="755"/>
    </location>
</feature>
<feature type="active site" description="Charge relay system" evidence="9 10">
    <location>
        <position position="560"/>
    </location>
</feature>
<dbReference type="InterPro" id="IPR041469">
    <property type="entry name" value="Subtilisin-like_FN3"/>
</dbReference>
<feature type="active site" description="Charge relay system" evidence="9 10">
    <location>
        <position position="232"/>
    </location>
</feature>
<dbReference type="SUPFAM" id="SSF52743">
    <property type="entry name" value="Subtilisin-like"/>
    <property type="match status" value="1"/>
</dbReference>
<dbReference type="InterPro" id="IPR034197">
    <property type="entry name" value="Peptidases_S8_3"/>
</dbReference>